<dbReference type="AlphaFoldDB" id="A0A254PTS1"/>
<comment type="function">
    <text evidence="5">Involved in formation and maintenance of cell shape.</text>
</comment>
<feature type="compositionally biased region" description="Polar residues" evidence="6">
    <location>
        <begin position="287"/>
        <end position="302"/>
    </location>
</feature>
<keyword evidence="7" id="KW-0472">Membrane</keyword>
<evidence type="ECO:0000256" key="4">
    <source>
        <dbReference type="ARBA" id="ARBA00032089"/>
    </source>
</evidence>
<keyword evidence="3 5" id="KW-0133">Cell shape</keyword>
<dbReference type="InterPro" id="IPR042177">
    <property type="entry name" value="Cell/Rod_1"/>
</dbReference>
<name>A0A254PTS1_9BURK</name>
<dbReference type="NCBIfam" id="TIGR00219">
    <property type="entry name" value="mreC"/>
    <property type="match status" value="1"/>
</dbReference>
<protein>
    <recommendedName>
        <fullName evidence="2 5">Cell shape-determining protein MreC</fullName>
    </recommendedName>
    <alternativeName>
        <fullName evidence="4 5">Cell shape protein MreC</fullName>
    </alternativeName>
</protein>
<dbReference type="RefSeq" id="WP_088525512.1">
    <property type="nucleotide sequence ID" value="NZ_NGUP01000003.1"/>
</dbReference>
<evidence type="ECO:0000256" key="5">
    <source>
        <dbReference type="PIRNR" id="PIRNR038471"/>
    </source>
</evidence>
<accession>A0A254PTS1</accession>
<evidence type="ECO:0000259" key="8">
    <source>
        <dbReference type="Pfam" id="PF04085"/>
    </source>
</evidence>
<dbReference type="InterPro" id="IPR055342">
    <property type="entry name" value="MreC_beta-barrel_core"/>
</dbReference>
<reference evidence="9 10" key="1">
    <citation type="submission" date="2017-05" db="EMBL/GenBank/DDBJ databases">
        <title>Genome of Polynucleobacter sp. MWH-Feld-100.</title>
        <authorList>
            <person name="Hahn M.W."/>
        </authorList>
    </citation>
    <scope>NUCLEOTIDE SEQUENCE [LARGE SCALE GENOMIC DNA]</scope>
    <source>
        <strain evidence="9 10">MWH-Feld-100</strain>
    </source>
</reference>
<comment type="similarity">
    <text evidence="1 5">Belongs to the MreC family.</text>
</comment>
<sequence>MQDSAPPLFRQGIPALLKLIVCLSISIALMLIDFRFKALDPIRNNVNWLLRPLEYVMMAPRNAFEAASEYFTTRSTLDQENQVMKVRQAELSLLANQSEFLIVENQNLRELMALQKQTPFKTLPVEILFNPPNPISQRIVINRGSNDGLKLGNPIANDSGILGQVVRLYERSAEVSLLEDRDFAVPVQVARNGLRAAVFGAGRGNPLELRYLPVASDLEVGDILLTSGIDGVYPPGFAVAVISKIERNADKNSSNVFCVPVAAVNRYRQALAFLYDPQFDAKAPTINDKSSTSPVTTNTPGRRQTRARGMQ</sequence>
<proteinExistence type="inferred from homology"/>
<evidence type="ECO:0000256" key="3">
    <source>
        <dbReference type="ARBA" id="ARBA00022960"/>
    </source>
</evidence>
<keyword evidence="7" id="KW-1133">Transmembrane helix</keyword>
<evidence type="ECO:0000256" key="7">
    <source>
        <dbReference type="SAM" id="Phobius"/>
    </source>
</evidence>
<dbReference type="InterPro" id="IPR007221">
    <property type="entry name" value="MreC"/>
</dbReference>
<comment type="caution">
    <text evidence="9">The sequence shown here is derived from an EMBL/GenBank/DDBJ whole genome shotgun (WGS) entry which is preliminary data.</text>
</comment>
<dbReference type="InterPro" id="IPR042175">
    <property type="entry name" value="Cell/Rod_MreC_2"/>
</dbReference>
<dbReference type="GO" id="GO:0008360">
    <property type="term" value="P:regulation of cell shape"/>
    <property type="evidence" value="ECO:0007669"/>
    <property type="project" value="UniProtKB-KW"/>
</dbReference>
<dbReference type="OrthoDB" id="9808025at2"/>
<organism evidence="9 10">
    <name type="scientific">Polynucleobacter campilacus</name>
    <dbReference type="NCBI Taxonomy" id="1743163"/>
    <lineage>
        <taxon>Bacteria</taxon>
        <taxon>Pseudomonadati</taxon>
        <taxon>Pseudomonadota</taxon>
        <taxon>Betaproteobacteria</taxon>
        <taxon>Burkholderiales</taxon>
        <taxon>Burkholderiaceae</taxon>
        <taxon>Polynucleobacter</taxon>
    </lineage>
</organism>
<keyword evidence="10" id="KW-1185">Reference proteome</keyword>
<dbReference type="PIRSF" id="PIRSF038471">
    <property type="entry name" value="MreC"/>
    <property type="match status" value="1"/>
</dbReference>
<evidence type="ECO:0000256" key="6">
    <source>
        <dbReference type="SAM" id="MobiDB-lite"/>
    </source>
</evidence>
<feature type="domain" description="Rod shape-determining protein MreC beta-barrel core" evidence="8">
    <location>
        <begin position="128"/>
        <end position="269"/>
    </location>
</feature>
<dbReference type="Gene3D" id="2.40.10.350">
    <property type="entry name" value="Rod shape-determining protein MreC, domain 2"/>
    <property type="match status" value="1"/>
</dbReference>
<dbReference type="EMBL" id="NGUP01000003">
    <property type="protein sequence ID" value="OWS69909.1"/>
    <property type="molecule type" value="Genomic_DNA"/>
</dbReference>
<dbReference type="Gene3D" id="2.40.10.340">
    <property type="entry name" value="Rod shape-determining protein MreC, domain 1"/>
    <property type="match status" value="1"/>
</dbReference>
<dbReference type="PANTHER" id="PTHR34138:SF1">
    <property type="entry name" value="CELL SHAPE-DETERMINING PROTEIN MREC"/>
    <property type="match status" value="1"/>
</dbReference>
<keyword evidence="7" id="KW-0812">Transmembrane</keyword>
<evidence type="ECO:0000313" key="10">
    <source>
        <dbReference type="Proteomes" id="UP000197528"/>
    </source>
</evidence>
<dbReference type="PANTHER" id="PTHR34138">
    <property type="entry name" value="CELL SHAPE-DETERMINING PROTEIN MREC"/>
    <property type="match status" value="1"/>
</dbReference>
<dbReference type="GO" id="GO:0005886">
    <property type="term" value="C:plasma membrane"/>
    <property type="evidence" value="ECO:0007669"/>
    <property type="project" value="TreeGrafter"/>
</dbReference>
<dbReference type="Pfam" id="PF04085">
    <property type="entry name" value="MreC"/>
    <property type="match status" value="1"/>
</dbReference>
<feature type="region of interest" description="Disordered" evidence="6">
    <location>
        <begin position="285"/>
        <end position="311"/>
    </location>
</feature>
<evidence type="ECO:0000313" key="9">
    <source>
        <dbReference type="EMBL" id="OWS69909.1"/>
    </source>
</evidence>
<evidence type="ECO:0000256" key="2">
    <source>
        <dbReference type="ARBA" id="ARBA00013855"/>
    </source>
</evidence>
<gene>
    <name evidence="9" type="ORF">CBI31_06120</name>
</gene>
<evidence type="ECO:0000256" key="1">
    <source>
        <dbReference type="ARBA" id="ARBA00009369"/>
    </source>
</evidence>
<dbReference type="Proteomes" id="UP000197528">
    <property type="component" value="Unassembled WGS sequence"/>
</dbReference>
<feature type="transmembrane region" description="Helical" evidence="7">
    <location>
        <begin position="12"/>
        <end position="34"/>
    </location>
</feature>